<feature type="compositionally biased region" description="Low complexity" evidence="2">
    <location>
        <begin position="176"/>
        <end position="189"/>
    </location>
</feature>
<evidence type="ECO:0000313" key="4">
    <source>
        <dbReference type="EMBL" id="VFK41763.1"/>
    </source>
</evidence>
<dbReference type="GO" id="GO:0003677">
    <property type="term" value="F:DNA binding"/>
    <property type="evidence" value="ECO:0007669"/>
    <property type="project" value="UniProtKB-KW"/>
</dbReference>
<dbReference type="InterPro" id="IPR021104">
    <property type="entry name" value="KfrA_DNA-bd_N"/>
</dbReference>
<reference evidence="4" key="1">
    <citation type="submission" date="2019-02" db="EMBL/GenBank/DDBJ databases">
        <authorList>
            <person name="Gruber-Vodicka R. H."/>
            <person name="Seah K. B. B."/>
        </authorList>
    </citation>
    <scope>NUCLEOTIDE SEQUENCE</scope>
    <source>
        <strain evidence="4">BECK_BZ125</strain>
    </source>
</reference>
<evidence type="ECO:0000256" key="2">
    <source>
        <dbReference type="SAM" id="MobiDB-lite"/>
    </source>
</evidence>
<dbReference type="Pfam" id="PF11740">
    <property type="entry name" value="KfrA_N"/>
    <property type="match status" value="1"/>
</dbReference>
<evidence type="ECO:0000256" key="1">
    <source>
        <dbReference type="SAM" id="Coils"/>
    </source>
</evidence>
<feature type="domain" description="KfrA N-terminal DNA-binding" evidence="3">
    <location>
        <begin position="6"/>
        <end position="142"/>
    </location>
</feature>
<proteinExistence type="predicted"/>
<protein>
    <submittedName>
        <fullName evidence="4">Replication region DNA-binding N-term</fullName>
    </submittedName>
</protein>
<name>A0A450YJQ0_9GAMM</name>
<feature type="coiled-coil region" evidence="1">
    <location>
        <begin position="70"/>
        <end position="160"/>
    </location>
</feature>
<feature type="region of interest" description="Disordered" evidence="2">
    <location>
        <begin position="176"/>
        <end position="214"/>
    </location>
</feature>
<keyword evidence="4" id="KW-0238">DNA-binding</keyword>
<evidence type="ECO:0000259" key="3">
    <source>
        <dbReference type="Pfam" id="PF11740"/>
    </source>
</evidence>
<dbReference type="AlphaFoldDB" id="A0A450YJQ0"/>
<accession>A0A450YJQ0</accession>
<dbReference type="EMBL" id="CAADFT010000014">
    <property type="protein sequence ID" value="VFK41763.1"/>
    <property type="molecule type" value="Genomic_DNA"/>
</dbReference>
<keyword evidence="1" id="KW-0175">Coiled coil</keyword>
<sequence length="233" mass="25845">MPIGVTKENIWQAAGTLAQEEKIPTIMNIRSKLGGGSPHAIAFHLADWKAEHMEEDTTFHTDWEIQEFRRKALEQEQIELMAEIDSLDADLKRAREEATDSADALNAEYKARASVKSHGERWHEQLKKAQETVEKLTAENKALQIEVAALKEQAACGEELKIQVEKLQSELTDLASGKGAKGGAAQKSANRSRIAKPNVRKAVAPAKTPEIPQTIFPPIFGVAQRIEPPKIKR</sequence>
<organism evidence="4">
    <name type="scientific">Candidatus Kentrum sp. TC</name>
    <dbReference type="NCBI Taxonomy" id="2126339"/>
    <lineage>
        <taxon>Bacteria</taxon>
        <taxon>Pseudomonadati</taxon>
        <taxon>Pseudomonadota</taxon>
        <taxon>Gammaproteobacteria</taxon>
        <taxon>Candidatus Kentrum</taxon>
    </lineage>
</organism>
<gene>
    <name evidence="4" type="ORF">BECKTC1821E_GA0114239_101411</name>
</gene>